<sequence>MSMSCFHCQEPVPNGISLFVNINEKAQPMCCVGCQAVAQTIVDNGLTQYYQVRTEPANKGQSLIPEQLQKKKLLDEEVLQSEFIYQTDQYKEAILTVDGISCAACAWLIEMQISKLAGVIDISVNATSQRATVKWHDDTVILSDILIAIEHIGYHALPFKANDAEIQNKKHSKIFIKRLGISGILMMQVMMIAIGLYFGAFADMAEHNKVYLRWTSFLLTLPIVSYGAFPFYTGAINAIKAKRLSMDVPVSIAIILAFSASGWATISQQGEVYFESVSMFTFLLLIGKFLEFRARSRAAQVSANLLKLMPMTATKLINNTQQENASEEQLIAAKQLVKGDSVIVKPGEVVPADGIIISGQSQLNEAMLSGEQRPISKTEQDKVFAGTINGDGNLIVKVDQPSSQSFLSQLIRLSEHSQAHKPKLAKFSDKVAQYFVAIILVTAIGTALYWHQHLPEEAFWITLSVLVATCPCALSLATPTALTCATTRLNREGIMTKSAHVMETMPQVNCFAFDKTGTLTTGEFSIAEVTLSDFSLSNGLNEDKVLAIAAALEAHSEHPIAKPFTKHRDFTINAHQVEVISGQGVLGNINEQTYRIGKPNWLLSEQEGHHYKEYSCVLVKVVENNHSQVIASFKLVDEIRDDADKVIEQLNKSATTMLLSGDSQIACDKIKQTIPLHSAQGGLTASDKMEIIQAKQAKEHLVVMTGDGVNDSPVFGAAHVSIAMGCGADIAKSGADVILLNNKLTSILTLAKVAKKTRKIIFQNYLWAFGYNAIVLPLAVCGFITPYMAVIGMSASSILVITNSLRLLKR</sequence>
<evidence type="ECO:0000256" key="15">
    <source>
        <dbReference type="ARBA" id="ARBA00038904"/>
    </source>
</evidence>
<dbReference type="SUPFAM" id="SSF56784">
    <property type="entry name" value="HAD-like"/>
    <property type="match status" value="1"/>
</dbReference>
<evidence type="ECO:0000256" key="4">
    <source>
        <dbReference type="ARBA" id="ARBA00022475"/>
    </source>
</evidence>
<gene>
    <name evidence="19" type="primary">cadA</name>
    <name evidence="19" type="ORF">EMK97_01315</name>
</gene>
<feature type="transmembrane region" description="Helical" evidence="17">
    <location>
        <begin position="272"/>
        <end position="290"/>
    </location>
</feature>
<dbReference type="InterPro" id="IPR018303">
    <property type="entry name" value="ATPase_P-typ_P_site"/>
</dbReference>
<keyword evidence="4 17" id="KW-1003">Cell membrane</keyword>
<dbReference type="GO" id="GO:0055070">
    <property type="term" value="P:copper ion homeostasis"/>
    <property type="evidence" value="ECO:0007669"/>
    <property type="project" value="TreeGrafter"/>
</dbReference>
<dbReference type="AlphaFoldDB" id="A0A4V0ZFP0"/>
<evidence type="ECO:0000256" key="3">
    <source>
        <dbReference type="ARBA" id="ARBA00022448"/>
    </source>
</evidence>
<evidence type="ECO:0000256" key="2">
    <source>
        <dbReference type="ARBA" id="ARBA00006024"/>
    </source>
</evidence>
<keyword evidence="10" id="KW-0460">Magnesium</keyword>
<evidence type="ECO:0000256" key="16">
    <source>
        <dbReference type="ARBA" id="ARBA00047424"/>
    </source>
</evidence>
<dbReference type="GO" id="GO:0043682">
    <property type="term" value="F:P-type divalent copper transporter activity"/>
    <property type="evidence" value="ECO:0007669"/>
    <property type="project" value="UniProtKB-EC"/>
</dbReference>
<dbReference type="Pfam" id="PF00403">
    <property type="entry name" value="HMA"/>
    <property type="match status" value="1"/>
</dbReference>
<feature type="transmembrane region" description="Helical" evidence="17">
    <location>
        <begin position="765"/>
        <end position="785"/>
    </location>
</feature>
<dbReference type="InterPro" id="IPR021993">
    <property type="entry name" value="ATPase-cat-bd"/>
</dbReference>
<evidence type="ECO:0000256" key="14">
    <source>
        <dbReference type="ARBA" id="ARBA00023136"/>
    </source>
</evidence>
<dbReference type="PANTHER" id="PTHR43520:SF5">
    <property type="entry name" value="CATION-TRANSPORTING P-TYPE ATPASE-RELATED"/>
    <property type="match status" value="1"/>
</dbReference>
<dbReference type="InterPro" id="IPR023298">
    <property type="entry name" value="ATPase_P-typ_TM_dom_sf"/>
</dbReference>
<comment type="catalytic activity">
    <reaction evidence="16">
        <text>Cu(2+)(in) + ATP + H2O = Cu(2+)(out) + ADP + phosphate + H(+)</text>
        <dbReference type="Rhea" id="RHEA:10376"/>
        <dbReference type="ChEBI" id="CHEBI:15377"/>
        <dbReference type="ChEBI" id="CHEBI:15378"/>
        <dbReference type="ChEBI" id="CHEBI:29036"/>
        <dbReference type="ChEBI" id="CHEBI:30616"/>
        <dbReference type="ChEBI" id="CHEBI:43474"/>
        <dbReference type="ChEBI" id="CHEBI:456216"/>
        <dbReference type="EC" id="7.2.2.9"/>
    </reaction>
</comment>
<keyword evidence="9 17" id="KW-0067">ATP-binding</keyword>
<dbReference type="Gene3D" id="3.30.70.100">
    <property type="match status" value="1"/>
</dbReference>
<dbReference type="NCBIfam" id="TIGR01494">
    <property type="entry name" value="ATPase_P-type"/>
    <property type="match status" value="2"/>
</dbReference>
<dbReference type="InterPro" id="IPR027256">
    <property type="entry name" value="P-typ_ATPase_IB"/>
</dbReference>
<keyword evidence="20" id="KW-1185">Reference proteome</keyword>
<keyword evidence="7 17" id="KW-0479">Metal-binding</keyword>
<keyword evidence="11" id="KW-1278">Translocase</keyword>
<dbReference type="Pfam" id="PF12156">
    <property type="entry name" value="ATPase-cat_bd"/>
    <property type="match status" value="1"/>
</dbReference>
<comment type="subcellular location">
    <subcellularLocation>
        <location evidence="1">Cell membrane</location>
        <topology evidence="1">Multi-pass membrane protein</topology>
    </subcellularLocation>
</comment>
<protein>
    <recommendedName>
        <fullName evidence="15">P-type Cu(2+) transporter</fullName>
        <ecNumber evidence="15">7.2.2.9</ecNumber>
    </recommendedName>
</protein>
<feature type="transmembrane region" description="Helical" evidence="17">
    <location>
        <begin position="458"/>
        <end position="482"/>
    </location>
</feature>
<dbReference type="EMBL" id="CP034759">
    <property type="protein sequence ID" value="QBG34470.1"/>
    <property type="molecule type" value="Genomic_DNA"/>
</dbReference>
<evidence type="ECO:0000256" key="17">
    <source>
        <dbReference type="RuleBase" id="RU362081"/>
    </source>
</evidence>
<dbReference type="Proteomes" id="UP000290244">
    <property type="component" value="Chromosome"/>
</dbReference>
<keyword evidence="3" id="KW-0813">Transport</keyword>
<dbReference type="CDD" id="cd00371">
    <property type="entry name" value="HMA"/>
    <property type="match status" value="1"/>
</dbReference>
<accession>A0A4V0ZFP0</accession>
<dbReference type="EC" id="7.2.2.9" evidence="15"/>
<evidence type="ECO:0000256" key="5">
    <source>
        <dbReference type="ARBA" id="ARBA00022553"/>
    </source>
</evidence>
<dbReference type="SUPFAM" id="SSF81665">
    <property type="entry name" value="Calcium ATPase, transmembrane domain M"/>
    <property type="match status" value="1"/>
</dbReference>
<dbReference type="Gene3D" id="3.40.1110.10">
    <property type="entry name" value="Calcium-transporting ATPase, cytoplasmic domain N"/>
    <property type="match status" value="1"/>
</dbReference>
<dbReference type="InterPro" id="IPR023214">
    <property type="entry name" value="HAD_sf"/>
</dbReference>
<name>A0A4V0ZFP0_9GAMM</name>
<keyword evidence="13" id="KW-0406">Ion transport</keyword>
<dbReference type="InterPro" id="IPR036412">
    <property type="entry name" value="HAD-like_sf"/>
</dbReference>
<dbReference type="InterPro" id="IPR036163">
    <property type="entry name" value="HMA_dom_sf"/>
</dbReference>
<dbReference type="InterPro" id="IPR059000">
    <property type="entry name" value="ATPase_P-type_domA"/>
</dbReference>
<dbReference type="GO" id="GO:0005507">
    <property type="term" value="F:copper ion binding"/>
    <property type="evidence" value="ECO:0007669"/>
    <property type="project" value="TreeGrafter"/>
</dbReference>
<dbReference type="GO" id="GO:0005886">
    <property type="term" value="C:plasma membrane"/>
    <property type="evidence" value="ECO:0007669"/>
    <property type="project" value="UniProtKB-SubCell"/>
</dbReference>
<dbReference type="PANTHER" id="PTHR43520">
    <property type="entry name" value="ATP7, ISOFORM B"/>
    <property type="match status" value="1"/>
</dbReference>
<dbReference type="SUPFAM" id="SSF55008">
    <property type="entry name" value="HMA, heavy metal-associated domain"/>
    <property type="match status" value="1"/>
</dbReference>
<evidence type="ECO:0000256" key="9">
    <source>
        <dbReference type="ARBA" id="ARBA00022840"/>
    </source>
</evidence>
<dbReference type="NCBIfam" id="TIGR01511">
    <property type="entry name" value="ATPase-IB1_Cu"/>
    <property type="match status" value="1"/>
</dbReference>
<feature type="domain" description="HMA" evidence="18">
    <location>
        <begin position="91"/>
        <end position="157"/>
    </location>
</feature>
<keyword evidence="5" id="KW-0597">Phosphoprotein</keyword>
<dbReference type="InterPro" id="IPR023299">
    <property type="entry name" value="ATPase_P-typ_cyto_dom_N"/>
</dbReference>
<dbReference type="NCBIfam" id="TIGR01525">
    <property type="entry name" value="ATPase-IB_hvy"/>
    <property type="match status" value="1"/>
</dbReference>
<evidence type="ECO:0000313" key="20">
    <source>
        <dbReference type="Proteomes" id="UP000290244"/>
    </source>
</evidence>
<dbReference type="CDD" id="cd02079">
    <property type="entry name" value="P-type_ATPase_HM"/>
    <property type="match status" value="1"/>
</dbReference>
<dbReference type="NCBIfam" id="TIGR01512">
    <property type="entry name" value="ATPase-IB2_Cd"/>
    <property type="match status" value="1"/>
</dbReference>
<evidence type="ECO:0000256" key="10">
    <source>
        <dbReference type="ARBA" id="ARBA00022842"/>
    </source>
</evidence>
<dbReference type="Pfam" id="PF00702">
    <property type="entry name" value="Hydrolase"/>
    <property type="match status" value="1"/>
</dbReference>
<dbReference type="PROSITE" id="PS50846">
    <property type="entry name" value="HMA_2"/>
    <property type="match status" value="1"/>
</dbReference>
<feature type="transmembrane region" description="Helical" evidence="17">
    <location>
        <begin position="179"/>
        <end position="199"/>
    </location>
</feature>
<dbReference type="PROSITE" id="PS00154">
    <property type="entry name" value="ATPASE_E1_E2"/>
    <property type="match status" value="1"/>
</dbReference>
<dbReference type="GO" id="GO:0005524">
    <property type="term" value="F:ATP binding"/>
    <property type="evidence" value="ECO:0007669"/>
    <property type="project" value="UniProtKB-UniRule"/>
</dbReference>
<dbReference type="Gene3D" id="2.70.150.10">
    <property type="entry name" value="Calcium-transporting ATPase, cytoplasmic transduction domain A"/>
    <property type="match status" value="1"/>
</dbReference>
<comment type="similarity">
    <text evidence="2 17">Belongs to the cation transport ATPase (P-type) (TC 3.A.3) family. Type IB subfamily.</text>
</comment>
<dbReference type="InterPro" id="IPR006121">
    <property type="entry name" value="HMA_dom"/>
</dbReference>
<feature type="transmembrane region" description="Helical" evidence="17">
    <location>
        <begin position="431"/>
        <end position="452"/>
    </location>
</feature>
<evidence type="ECO:0000313" key="19">
    <source>
        <dbReference type="EMBL" id="QBG34470.1"/>
    </source>
</evidence>
<dbReference type="SUPFAM" id="SSF81653">
    <property type="entry name" value="Calcium ATPase, transduction domain A"/>
    <property type="match status" value="1"/>
</dbReference>
<reference evidence="19 20" key="1">
    <citation type="submission" date="2018-12" db="EMBL/GenBank/DDBJ databases">
        <title>Complete genome of Litorilituus sediminis.</title>
        <authorList>
            <person name="Liu A."/>
            <person name="Rong J."/>
        </authorList>
    </citation>
    <scope>NUCLEOTIDE SEQUENCE [LARGE SCALE GENOMIC DNA]</scope>
    <source>
        <strain evidence="19 20">JCM 17549</strain>
    </source>
</reference>
<evidence type="ECO:0000256" key="1">
    <source>
        <dbReference type="ARBA" id="ARBA00004651"/>
    </source>
</evidence>
<keyword evidence="6 17" id="KW-0812">Transmembrane</keyword>
<evidence type="ECO:0000256" key="11">
    <source>
        <dbReference type="ARBA" id="ARBA00022967"/>
    </source>
</evidence>
<dbReference type="RefSeq" id="WP_130598707.1">
    <property type="nucleotide sequence ID" value="NZ_CP034759.1"/>
</dbReference>
<evidence type="ECO:0000256" key="12">
    <source>
        <dbReference type="ARBA" id="ARBA00022989"/>
    </source>
</evidence>
<proteinExistence type="inferred from homology"/>
<evidence type="ECO:0000256" key="6">
    <source>
        <dbReference type="ARBA" id="ARBA00022692"/>
    </source>
</evidence>
<evidence type="ECO:0000256" key="13">
    <source>
        <dbReference type="ARBA" id="ARBA00023065"/>
    </source>
</evidence>
<dbReference type="FunFam" id="2.70.150.10:FF:000002">
    <property type="entry name" value="Copper-transporting ATPase 1, putative"/>
    <property type="match status" value="1"/>
</dbReference>
<keyword evidence="12 17" id="KW-1133">Transmembrane helix</keyword>
<keyword evidence="8 17" id="KW-0547">Nucleotide-binding</keyword>
<dbReference type="InterPro" id="IPR001757">
    <property type="entry name" value="P_typ_ATPase"/>
</dbReference>
<feature type="transmembrane region" description="Helical" evidence="17">
    <location>
        <begin position="211"/>
        <end position="232"/>
    </location>
</feature>
<dbReference type="GO" id="GO:0016887">
    <property type="term" value="F:ATP hydrolysis activity"/>
    <property type="evidence" value="ECO:0007669"/>
    <property type="project" value="InterPro"/>
</dbReference>
<dbReference type="KEGG" id="lsd:EMK97_01315"/>
<dbReference type="Gene3D" id="3.40.50.1000">
    <property type="entry name" value="HAD superfamily/HAD-like"/>
    <property type="match status" value="1"/>
</dbReference>
<evidence type="ECO:0000259" key="18">
    <source>
        <dbReference type="PROSITE" id="PS50846"/>
    </source>
</evidence>
<evidence type="ECO:0000256" key="8">
    <source>
        <dbReference type="ARBA" id="ARBA00022741"/>
    </source>
</evidence>
<keyword evidence="19" id="KW-0378">Hydrolase</keyword>
<evidence type="ECO:0000256" key="7">
    <source>
        <dbReference type="ARBA" id="ARBA00022723"/>
    </source>
</evidence>
<dbReference type="InterPro" id="IPR008250">
    <property type="entry name" value="ATPase_P-typ_transduc_dom_A_sf"/>
</dbReference>
<dbReference type="OrthoDB" id="9814270at2"/>
<dbReference type="Pfam" id="PF00122">
    <property type="entry name" value="E1-E2_ATPase"/>
    <property type="match status" value="1"/>
</dbReference>
<dbReference type="PRINTS" id="PR00119">
    <property type="entry name" value="CATATPASE"/>
</dbReference>
<feature type="transmembrane region" description="Helical" evidence="17">
    <location>
        <begin position="244"/>
        <end position="266"/>
    </location>
</feature>
<organism evidence="19 20">
    <name type="scientific">Litorilituus sediminis</name>
    <dbReference type="NCBI Taxonomy" id="718192"/>
    <lineage>
        <taxon>Bacteria</taxon>
        <taxon>Pseudomonadati</taxon>
        <taxon>Pseudomonadota</taxon>
        <taxon>Gammaproteobacteria</taxon>
        <taxon>Alteromonadales</taxon>
        <taxon>Colwelliaceae</taxon>
        <taxon>Litorilituus</taxon>
    </lineage>
</organism>
<dbReference type="FunFam" id="3.30.70.100:FF:000005">
    <property type="entry name" value="Copper-exporting P-type ATPase A"/>
    <property type="match status" value="1"/>
</dbReference>
<keyword evidence="14 17" id="KW-0472">Membrane</keyword>